<feature type="region of interest" description="Disordered" evidence="1">
    <location>
        <begin position="55"/>
        <end position="80"/>
    </location>
</feature>
<gene>
    <name evidence="2" type="ORF">M1L60_24160</name>
</gene>
<reference evidence="2 3" key="1">
    <citation type="submission" date="2022-06" db="EMBL/GenBank/DDBJ databases">
        <title>New Species of the Genus Actinoplanes, ActinopZanes ferrugineus.</title>
        <authorList>
            <person name="Ding P."/>
        </authorList>
    </citation>
    <scope>NUCLEOTIDE SEQUENCE [LARGE SCALE GENOMIC DNA]</scope>
    <source>
        <strain evidence="2 3">TRM88003</strain>
    </source>
</reference>
<organism evidence="2 3">
    <name type="scientific">Paractinoplanes aksuensis</name>
    <dbReference type="NCBI Taxonomy" id="2939490"/>
    <lineage>
        <taxon>Bacteria</taxon>
        <taxon>Bacillati</taxon>
        <taxon>Actinomycetota</taxon>
        <taxon>Actinomycetes</taxon>
        <taxon>Micromonosporales</taxon>
        <taxon>Micromonosporaceae</taxon>
        <taxon>Paractinoplanes</taxon>
    </lineage>
</organism>
<sequence>MPRDPWKFFDFDLVTDPTVYVPYRLKLDLVTGDPVDVPALTVRIHGEHIAFEPEPLGSIPTTGITGGRVDIRPAPPGLKDLREQHPSAYRMWRSDEAIAVYQWVREGRAYEEIADHVGRPPEHVATKFERVEALLRAARTIPQPIDPPSYPPSKIRESTTQHHDYDPAPWYGAAALDDPTVHLPCTLHLVQYGSPPTIDVSPLAGCSLTAHGFHFTTQETWDYLELTDLVSGWVDLHPAPADLVPLREAHDGAYRAWNPEDAKQVLRWGRGEPFPDLDRLAERLSRPPAHLPRKYRHLEAAAARIARPPRAEPAPFHRNDPRGRGDHCVVVNDVAPPAAVATRHGIEPAKLMGWGFLADLTDDQITTLRTDPDVDQIEEPGVATLETGPRPVP</sequence>
<evidence type="ECO:0000313" key="2">
    <source>
        <dbReference type="EMBL" id="MCO8273694.1"/>
    </source>
</evidence>
<name>A0ABT1DS84_9ACTN</name>
<dbReference type="RefSeq" id="WP_253239773.1">
    <property type="nucleotide sequence ID" value="NZ_JAMYJR010000027.1"/>
</dbReference>
<keyword evidence="3" id="KW-1185">Reference proteome</keyword>
<proteinExistence type="predicted"/>
<evidence type="ECO:0000313" key="3">
    <source>
        <dbReference type="Proteomes" id="UP001523369"/>
    </source>
</evidence>
<protein>
    <submittedName>
        <fullName evidence="2">Uncharacterized protein</fullName>
    </submittedName>
</protein>
<accession>A0ABT1DS84</accession>
<dbReference type="EMBL" id="JAMYJR010000027">
    <property type="protein sequence ID" value="MCO8273694.1"/>
    <property type="molecule type" value="Genomic_DNA"/>
</dbReference>
<dbReference type="Proteomes" id="UP001523369">
    <property type="component" value="Unassembled WGS sequence"/>
</dbReference>
<comment type="caution">
    <text evidence="2">The sequence shown here is derived from an EMBL/GenBank/DDBJ whole genome shotgun (WGS) entry which is preliminary data.</text>
</comment>
<evidence type="ECO:0000256" key="1">
    <source>
        <dbReference type="SAM" id="MobiDB-lite"/>
    </source>
</evidence>